<evidence type="ECO:0000313" key="1">
    <source>
        <dbReference type="EMBL" id="KAJ1976955.1"/>
    </source>
</evidence>
<gene>
    <name evidence="1" type="ORF">H4R34_003781</name>
</gene>
<keyword evidence="2" id="KW-1185">Reference proteome</keyword>
<organism evidence="1 2">
    <name type="scientific">Dimargaris verticillata</name>
    <dbReference type="NCBI Taxonomy" id="2761393"/>
    <lineage>
        <taxon>Eukaryota</taxon>
        <taxon>Fungi</taxon>
        <taxon>Fungi incertae sedis</taxon>
        <taxon>Zoopagomycota</taxon>
        <taxon>Kickxellomycotina</taxon>
        <taxon>Dimargaritomycetes</taxon>
        <taxon>Dimargaritales</taxon>
        <taxon>Dimargaritaceae</taxon>
        <taxon>Dimargaris</taxon>
    </lineage>
</organism>
<accession>A0A9W8ECU2</accession>
<dbReference type="OrthoDB" id="10359265at2759"/>
<comment type="caution">
    <text evidence="1">The sequence shown here is derived from an EMBL/GenBank/DDBJ whole genome shotgun (WGS) entry which is preliminary data.</text>
</comment>
<evidence type="ECO:0000313" key="2">
    <source>
        <dbReference type="Proteomes" id="UP001151582"/>
    </source>
</evidence>
<dbReference type="AlphaFoldDB" id="A0A9W8ECU2"/>
<name>A0A9W8ECU2_9FUNG</name>
<sequence>MSRLYGALVDFYQNRPATPTNQKAIRACLNLAKQQEDLVYSSAGSTLPAQVLLSSARSFYEPGSDSPPDWAQLPRALVALYHLEHLRRALRRLAPPSGSVERRRSDAGGAGTHDSLGQTFELVVCCLKREVRVALALALYMFFADTPFDPVKWLTVLNQCFPVVPTDATATDRPAVTALLPLGHGAGYPQLSLQYFPSPRIALAQLVLHLRQIISANSQSGSITVNELGELTNAAAVEARLPAVIHHLVVQAREQIPWSRAQVLYGDYLRKTKEEIDECQTRLPSDAVSGPWWWDELGITPKQTVFERVSPFHEPCMIVFPHVKSMA</sequence>
<reference evidence="1" key="1">
    <citation type="submission" date="2022-07" db="EMBL/GenBank/DDBJ databases">
        <title>Phylogenomic reconstructions and comparative analyses of Kickxellomycotina fungi.</title>
        <authorList>
            <person name="Reynolds N.K."/>
            <person name="Stajich J.E."/>
            <person name="Barry K."/>
            <person name="Grigoriev I.V."/>
            <person name="Crous P."/>
            <person name="Smith M.E."/>
        </authorList>
    </citation>
    <scope>NUCLEOTIDE SEQUENCE</scope>
    <source>
        <strain evidence="1">RSA 567</strain>
    </source>
</reference>
<proteinExistence type="predicted"/>
<dbReference type="EMBL" id="JANBQB010000386">
    <property type="protein sequence ID" value="KAJ1976955.1"/>
    <property type="molecule type" value="Genomic_DNA"/>
</dbReference>
<protein>
    <submittedName>
        <fullName evidence="1">Uncharacterized protein</fullName>
    </submittedName>
</protein>
<dbReference type="Proteomes" id="UP001151582">
    <property type="component" value="Unassembled WGS sequence"/>
</dbReference>